<name>A0A9P5JZ50_9AGAM</name>
<reference evidence="3" key="1">
    <citation type="submission" date="2019-10" db="EMBL/GenBank/DDBJ databases">
        <authorList>
            <consortium name="DOE Joint Genome Institute"/>
            <person name="Kuo A."/>
            <person name="Miyauchi S."/>
            <person name="Kiss E."/>
            <person name="Drula E."/>
            <person name="Kohler A."/>
            <person name="Sanchez-Garcia M."/>
            <person name="Andreopoulos B."/>
            <person name="Barry K.W."/>
            <person name="Bonito G."/>
            <person name="Buee M."/>
            <person name="Carver A."/>
            <person name="Chen C."/>
            <person name="Cichocki N."/>
            <person name="Clum A."/>
            <person name="Culley D."/>
            <person name="Crous P.W."/>
            <person name="Fauchery L."/>
            <person name="Girlanda M."/>
            <person name="Hayes R."/>
            <person name="Keri Z."/>
            <person name="LaButti K."/>
            <person name="Lipzen A."/>
            <person name="Lombard V."/>
            <person name="Magnuson J."/>
            <person name="Maillard F."/>
            <person name="Morin E."/>
            <person name="Murat C."/>
            <person name="Nolan M."/>
            <person name="Ohm R."/>
            <person name="Pangilinan J."/>
            <person name="Pereira M."/>
            <person name="Perotto S."/>
            <person name="Peter M."/>
            <person name="Riley R."/>
            <person name="Sitrit Y."/>
            <person name="Stielow B."/>
            <person name="Szollosi G."/>
            <person name="Zifcakova L."/>
            <person name="Stursova M."/>
            <person name="Spatafora J.W."/>
            <person name="Tedersoo L."/>
            <person name="Vaario L.-M."/>
            <person name="Yamada A."/>
            <person name="Yan M."/>
            <person name="Wang P."/>
            <person name="Xu J."/>
            <person name="Bruns T."/>
            <person name="Baldrian P."/>
            <person name="Vilgalys R."/>
            <person name="Henrissat B."/>
            <person name="Grigoriev I.V."/>
            <person name="Hibbett D."/>
            <person name="Nagy L.G."/>
            <person name="Martin F.M."/>
        </authorList>
    </citation>
    <scope>NUCLEOTIDE SEQUENCE</scope>
    <source>
        <strain evidence="3">Prilba</strain>
    </source>
</reference>
<comment type="caution">
    <text evidence="3">The sequence shown here is derived from an EMBL/GenBank/DDBJ whole genome shotgun (WGS) entry which is preliminary data.</text>
</comment>
<protein>
    <submittedName>
        <fullName evidence="3">Uncharacterized protein</fullName>
    </submittedName>
</protein>
<evidence type="ECO:0000313" key="3">
    <source>
        <dbReference type="EMBL" id="KAF8472953.1"/>
    </source>
</evidence>
<feature type="region of interest" description="Disordered" evidence="1">
    <location>
        <begin position="22"/>
        <end position="43"/>
    </location>
</feature>
<organism evidence="3 4">
    <name type="scientific">Russula ochroleuca</name>
    <dbReference type="NCBI Taxonomy" id="152965"/>
    <lineage>
        <taxon>Eukaryota</taxon>
        <taxon>Fungi</taxon>
        <taxon>Dikarya</taxon>
        <taxon>Basidiomycota</taxon>
        <taxon>Agaricomycotina</taxon>
        <taxon>Agaricomycetes</taxon>
        <taxon>Russulales</taxon>
        <taxon>Russulaceae</taxon>
        <taxon>Russula</taxon>
    </lineage>
</organism>
<keyword evidence="2" id="KW-0472">Membrane</keyword>
<reference evidence="3" key="2">
    <citation type="journal article" date="2020" name="Nat. Commun.">
        <title>Large-scale genome sequencing of mycorrhizal fungi provides insights into the early evolution of symbiotic traits.</title>
        <authorList>
            <person name="Miyauchi S."/>
            <person name="Kiss E."/>
            <person name="Kuo A."/>
            <person name="Drula E."/>
            <person name="Kohler A."/>
            <person name="Sanchez-Garcia M."/>
            <person name="Morin E."/>
            <person name="Andreopoulos B."/>
            <person name="Barry K.W."/>
            <person name="Bonito G."/>
            <person name="Buee M."/>
            <person name="Carver A."/>
            <person name="Chen C."/>
            <person name="Cichocki N."/>
            <person name="Clum A."/>
            <person name="Culley D."/>
            <person name="Crous P.W."/>
            <person name="Fauchery L."/>
            <person name="Girlanda M."/>
            <person name="Hayes R.D."/>
            <person name="Keri Z."/>
            <person name="LaButti K."/>
            <person name="Lipzen A."/>
            <person name="Lombard V."/>
            <person name="Magnuson J."/>
            <person name="Maillard F."/>
            <person name="Murat C."/>
            <person name="Nolan M."/>
            <person name="Ohm R.A."/>
            <person name="Pangilinan J."/>
            <person name="Pereira M.F."/>
            <person name="Perotto S."/>
            <person name="Peter M."/>
            <person name="Pfister S."/>
            <person name="Riley R."/>
            <person name="Sitrit Y."/>
            <person name="Stielow J.B."/>
            <person name="Szollosi G."/>
            <person name="Zifcakova L."/>
            <person name="Stursova M."/>
            <person name="Spatafora J.W."/>
            <person name="Tedersoo L."/>
            <person name="Vaario L.M."/>
            <person name="Yamada A."/>
            <person name="Yan M."/>
            <person name="Wang P."/>
            <person name="Xu J."/>
            <person name="Bruns T."/>
            <person name="Baldrian P."/>
            <person name="Vilgalys R."/>
            <person name="Dunand C."/>
            <person name="Henrissat B."/>
            <person name="Grigoriev I.V."/>
            <person name="Hibbett D."/>
            <person name="Nagy L.G."/>
            <person name="Martin F.M."/>
        </authorList>
    </citation>
    <scope>NUCLEOTIDE SEQUENCE</scope>
    <source>
        <strain evidence="3">Prilba</strain>
    </source>
</reference>
<gene>
    <name evidence="3" type="ORF">DFH94DRAFT_684422</name>
</gene>
<dbReference type="EMBL" id="WHVB01000019">
    <property type="protein sequence ID" value="KAF8472953.1"/>
    <property type="molecule type" value="Genomic_DNA"/>
</dbReference>
<keyword evidence="4" id="KW-1185">Reference proteome</keyword>
<dbReference type="Proteomes" id="UP000759537">
    <property type="component" value="Unassembled WGS sequence"/>
</dbReference>
<accession>A0A9P5JZ50</accession>
<feature type="region of interest" description="Disordered" evidence="1">
    <location>
        <begin position="167"/>
        <end position="204"/>
    </location>
</feature>
<feature type="compositionally biased region" description="Basic and acidic residues" evidence="1">
    <location>
        <begin position="194"/>
        <end position="204"/>
    </location>
</feature>
<evidence type="ECO:0000313" key="4">
    <source>
        <dbReference type="Proteomes" id="UP000759537"/>
    </source>
</evidence>
<sequence>MREQFSIPIPNLELNTFEFPPLSENGDDSHNQNIGITGKQREPQPCTARCPLLDLILQQSDGRRLCTYNVSITERQRMAGILKVWSPMCGKYKRNSGEQRDNTTFYAKVVNPGQVVFEVCLVPKTHVQSTAKMKEKECVGIAVWIGPILILLVTAPWVQVRSHEIAPRHPHRRAQVQETKKDAKEESDLDEDVTAEHGEVQGARDRALREEVFQGGREVRGVGARLPVPMERTCFARGCARSREGLRGS</sequence>
<keyword evidence="2" id="KW-0812">Transmembrane</keyword>
<proteinExistence type="predicted"/>
<keyword evidence="2" id="KW-1133">Transmembrane helix</keyword>
<evidence type="ECO:0000256" key="1">
    <source>
        <dbReference type="SAM" id="MobiDB-lite"/>
    </source>
</evidence>
<evidence type="ECO:0000256" key="2">
    <source>
        <dbReference type="SAM" id="Phobius"/>
    </source>
</evidence>
<dbReference type="AlphaFoldDB" id="A0A9P5JZ50"/>
<feature type="transmembrane region" description="Helical" evidence="2">
    <location>
        <begin position="138"/>
        <end position="158"/>
    </location>
</feature>